<keyword evidence="2" id="KW-0131">Cell cycle</keyword>
<dbReference type="EMBL" id="SLYC01000001">
    <property type="protein sequence ID" value="TCQ07997.1"/>
    <property type="molecule type" value="Genomic_DNA"/>
</dbReference>
<evidence type="ECO:0000313" key="3">
    <source>
        <dbReference type="Proteomes" id="UP000295504"/>
    </source>
</evidence>
<accession>A0A4R2TY37</accession>
<keyword evidence="1" id="KW-0472">Membrane</keyword>
<comment type="caution">
    <text evidence="2">The sequence shown here is derived from an EMBL/GenBank/DDBJ whole genome shotgun (WGS) entry which is preliminary data.</text>
</comment>
<dbReference type="GO" id="GO:0051301">
    <property type="term" value="P:cell division"/>
    <property type="evidence" value="ECO:0007669"/>
    <property type="project" value="UniProtKB-KW"/>
</dbReference>
<protein>
    <submittedName>
        <fullName evidence="2">Cell division protein FtsL</fullName>
    </submittedName>
</protein>
<dbReference type="Proteomes" id="UP000295504">
    <property type="component" value="Unassembled WGS sequence"/>
</dbReference>
<sequence length="160" mass="18896">MVVAEKKYYYGMPDIDHKQAEQKNTKKSKKPKSYRLEKLLVFSAIFIFLSASLLLLLRYTKIIEARYAIHSLNNQLEQLDVQTQKTRIEVEKVTKSRFVESQAKTRLNMTYPKSEQTIYINVNQMEVAEISSHLENRFNNVQIEKTDKKLFTQFLSKLQL</sequence>
<keyword evidence="1" id="KW-1133">Transmembrane helix</keyword>
<gene>
    <name evidence="2" type="ORF">EDD79_100181</name>
</gene>
<evidence type="ECO:0000256" key="1">
    <source>
        <dbReference type="SAM" id="Phobius"/>
    </source>
</evidence>
<dbReference type="AlphaFoldDB" id="A0A4R2TY37"/>
<feature type="transmembrane region" description="Helical" evidence="1">
    <location>
        <begin position="39"/>
        <end position="57"/>
    </location>
</feature>
<name>A0A4R2TY37_9FIRM</name>
<dbReference type="OrthoDB" id="1757177at2"/>
<dbReference type="RefSeq" id="WP_132847174.1">
    <property type="nucleotide sequence ID" value="NZ_CP058648.1"/>
</dbReference>
<organism evidence="2 3">
    <name type="scientific">Serpentinicella alkaliphila</name>
    <dbReference type="NCBI Taxonomy" id="1734049"/>
    <lineage>
        <taxon>Bacteria</taxon>
        <taxon>Bacillati</taxon>
        <taxon>Bacillota</taxon>
        <taxon>Clostridia</taxon>
        <taxon>Peptostreptococcales</taxon>
        <taxon>Natronincolaceae</taxon>
        <taxon>Serpentinicella</taxon>
    </lineage>
</organism>
<reference evidence="2 3" key="1">
    <citation type="submission" date="2019-03" db="EMBL/GenBank/DDBJ databases">
        <title>Genomic Encyclopedia of Type Strains, Phase IV (KMG-IV): sequencing the most valuable type-strain genomes for metagenomic binning, comparative biology and taxonomic classification.</title>
        <authorList>
            <person name="Goeker M."/>
        </authorList>
    </citation>
    <scope>NUCLEOTIDE SEQUENCE [LARGE SCALE GENOMIC DNA]</scope>
    <source>
        <strain evidence="2 3">DSM 100013</strain>
    </source>
</reference>
<evidence type="ECO:0000313" key="2">
    <source>
        <dbReference type="EMBL" id="TCQ07997.1"/>
    </source>
</evidence>
<keyword evidence="1" id="KW-0812">Transmembrane</keyword>
<keyword evidence="2" id="KW-0132">Cell division</keyword>
<keyword evidence="3" id="KW-1185">Reference proteome</keyword>
<proteinExistence type="predicted"/>